<dbReference type="AlphaFoldDB" id="A0A1I7ZHP6"/>
<sequence length="411" mass="45534">LVANNLRSTLEKLRIRRSPRIIVDSATPNVDHSEFNELKASTPSHIQSLPRTTTKRQRFLKTPSASNFVALDNQSSREVVDREEIRVVPKLIRKPRPTTATTASSTSATTPSPIDERKPDEHREEIRVVPKLVRKPRPTTTTTASSTSATTPSPIAERKPDERELSGTVDIDADSINTAPSQLKLSAQPLVPGQALGHEMPPFIWNEFIIPGEGRRILVKSIPEAYFARNANQAPPPSYHHIGVVQNTKRVIPVIESDAVIAREEQPVTTERPSTTIKVTTEEAVPTVKDVIRDQVKSEDLQVLRIYEREGTTRTSMVTKTTPSPTVLPNIPRIVKPTFTHEAAMKAAARDSPMPPDVPVAKSDMPDPKQFSKNSSALMSNENMPNGRPKTYRSAHELIDNEEGVIRPADQ</sequence>
<keyword evidence="2" id="KW-1185">Reference proteome</keyword>
<evidence type="ECO:0000313" key="2">
    <source>
        <dbReference type="Proteomes" id="UP000095287"/>
    </source>
</evidence>
<feature type="compositionally biased region" description="Low complexity" evidence="1">
    <location>
        <begin position="97"/>
        <end position="113"/>
    </location>
</feature>
<feature type="region of interest" description="Disordered" evidence="1">
    <location>
        <begin position="90"/>
        <end position="167"/>
    </location>
</feature>
<organism evidence="2 3">
    <name type="scientific">Steinernema glaseri</name>
    <dbReference type="NCBI Taxonomy" id="37863"/>
    <lineage>
        <taxon>Eukaryota</taxon>
        <taxon>Metazoa</taxon>
        <taxon>Ecdysozoa</taxon>
        <taxon>Nematoda</taxon>
        <taxon>Chromadorea</taxon>
        <taxon>Rhabditida</taxon>
        <taxon>Tylenchina</taxon>
        <taxon>Panagrolaimomorpha</taxon>
        <taxon>Strongyloidoidea</taxon>
        <taxon>Steinernematidae</taxon>
        <taxon>Steinernema</taxon>
    </lineage>
</organism>
<feature type="region of interest" description="Disordered" evidence="1">
    <location>
        <begin position="347"/>
        <end position="391"/>
    </location>
</feature>
<dbReference type="Proteomes" id="UP000095287">
    <property type="component" value="Unplaced"/>
</dbReference>
<feature type="compositionally biased region" description="Low complexity" evidence="1">
    <location>
        <begin position="138"/>
        <end position="154"/>
    </location>
</feature>
<name>A0A1I7ZHP6_9BILA</name>
<protein>
    <submittedName>
        <fullName evidence="3">Titin</fullName>
    </submittedName>
</protein>
<feature type="compositionally biased region" description="Basic and acidic residues" evidence="1">
    <location>
        <begin position="114"/>
        <end position="128"/>
    </location>
</feature>
<proteinExistence type="predicted"/>
<evidence type="ECO:0000256" key="1">
    <source>
        <dbReference type="SAM" id="MobiDB-lite"/>
    </source>
</evidence>
<feature type="compositionally biased region" description="Polar residues" evidence="1">
    <location>
        <begin position="371"/>
        <end position="384"/>
    </location>
</feature>
<reference evidence="3" key="1">
    <citation type="submission" date="2016-11" db="UniProtKB">
        <authorList>
            <consortium name="WormBaseParasite"/>
        </authorList>
    </citation>
    <scope>IDENTIFICATION</scope>
</reference>
<evidence type="ECO:0000313" key="3">
    <source>
        <dbReference type="WBParaSite" id="L893_g26648.t1"/>
    </source>
</evidence>
<dbReference type="WBParaSite" id="L893_g26648.t1">
    <property type="protein sequence ID" value="L893_g26648.t1"/>
    <property type="gene ID" value="L893_g26648"/>
</dbReference>
<accession>A0A1I7ZHP6</accession>
<feature type="compositionally biased region" description="Basic and acidic residues" evidence="1">
    <location>
        <begin position="156"/>
        <end position="165"/>
    </location>
</feature>